<evidence type="ECO:0000313" key="2">
    <source>
        <dbReference type="Proteomes" id="UP000002979"/>
    </source>
</evidence>
<dbReference type="AlphaFoldDB" id="A4E910"/>
<reference evidence="1 2" key="2">
    <citation type="submission" date="2007-04" db="EMBL/GenBank/DDBJ databases">
        <authorList>
            <person name="Fulton L."/>
            <person name="Clifton S."/>
            <person name="Fulton B."/>
            <person name="Xu J."/>
            <person name="Minx P."/>
            <person name="Mardis E.R."/>
            <person name="Wilson R.K."/>
        </authorList>
    </citation>
    <scope>NUCLEOTIDE SEQUENCE [LARGE SCALE GENOMIC DNA]</scope>
    <source>
        <strain evidence="2">ATCC 25986 / DSM 3979 / JCM 10188 / KCTC 3647 / NCTC 11838 / VPI 1003</strain>
    </source>
</reference>
<name>A4E910_COLAA</name>
<comment type="caution">
    <text evidence="1">The sequence shown here is derived from an EMBL/GenBank/DDBJ whole genome shotgun (WGS) entry which is preliminary data.</text>
</comment>
<organism evidence="1 2">
    <name type="scientific">Collinsella aerofaciens (strain ATCC 25986 / DSM 3979 / JCM 10188 / KCTC 3647 / NCTC 11838 / VPI 1003)</name>
    <dbReference type="NCBI Taxonomy" id="411903"/>
    <lineage>
        <taxon>Bacteria</taxon>
        <taxon>Bacillati</taxon>
        <taxon>Actinomycetota</taxon>
        <taxon>Coriobacteriia</taxon>
        <taxon>Coriobacteriales</taxon>
        <taxon>Coriobacteriaceae</taxon>
        <taxon>Collinsella</taxon>
    </lineage>
</organism>
<accession>A4E910</accession>
<gene>
    <name evidence="1" type="ORF">COLAER_00902</name>
</gene>
<evidence type="ECO:0000313" key="1">
    <source>
        <dbReference type="EMBL" id="EBA39755.1"/>
    </source>
</evidence>
<sequence length="99" mass="10788">MKIGVVILNGVEIAQVGDFYLQFFHELAAYGVLGRFAAHELATGELPKSLHVAIAALHGKQLIGSFLANDPSGNMNSLQQESSLNINTWQGSYPYLTQR</sequence>
<dbReference type="Proteomes" id="UP000002979">
    <property type="component" value="Unassembled WGS sequence"/>
</dbReference>
<protein>
    <submittedName>
        <fullName evidence="1">Uncharacterized protein</fullName>
    </submittedName>
</protein>
<proteinExistence type="predicted"/>
<dbReference type="EMBL" id="AAVN02000003">
    <property type="protein sequence ID" value="EBA39755.1"/>
    <property type="molecule type" value="Genomic_DNA"/>
</dbReference>
<reference evidence="1 2" key="1">
    <citation type="submission" date="2007-01" db="EMBL/GenBank/DDBJ databases">
        <title>Draft genome sequence of Collinsella aerofaciens (ATCC 25986).</title>
        <authorList>
            <person name="Sudarsanam P."/>
            <person name="Ley R."/>
            <person name="Guruge J."/>
            <person name="Turnbaugh P.J."/>
            <person name="Mahowald M."/>
            <person name="Liep D."/>
            <person name="Gordon J."/>
        </authorList>
    </citation>
    <scope>NUCLEOTIDE SEQUENCE [LARGE SCALE GENOMIC DNA]</scope>
    <source>
        <strain evidence="2">ATCC 25986 / DSM 3979 / JCM 10188 / KCTC 3647 / NCTC 11838 / VPI 1003</strain>
    </source>
</reference>